<name>A0A0N0IXL3_CHRID</name>
<evidence type="ECO:0000313" key="3">
    <source>
        <dbReference type="Proteomes" id="UP000037953"/>
    </source>
</evidence>
<comment type="caution">
    <text evidence="2">The sequence shown here is derived from an EMBL/GenBank/DDBJ whole genome shotgun (WGS) entry which is preliminary data.</text>
</comment>
<dbReference type="AlphaFoldDB" id="A0A0N0IXL3"/>
<sequence length="144" mass="16133">MKKFLYSFLLLSSATLFAQNSSSVKFAVANGVIGTVKMFNTRKEVVQSTASYKNAASLPQNLKKYSFIAQNGLAEVKFKKGYEGLDRVTLSQMNRQYNLAPETPVFIEGTEFPDTSIEVYADIVQGQFEVKDYNGKKTLFITNK</sequence>
<evidence type="ECO:0000313" key="2">
    <source>
        <dbReference type="EMBL" id="KPE52324.1"/>
    </source>
</evidence>
<dbReference type="OrthoDB" id="1272742at2"/>
<protein>
    <submittedName>
        <fullName evidence="2">Uncharacterized protein</fullName>
    </submittedName>
</protein>
<feature type="signal peptide" evidence="1">
    <location>
        <begin position="1"/>
        <end position="18"/>
    </location>
</feature>
<proteinExistence type="predicted"/>
<gene>
    <name evidence="2" type="ORF">AOB46_05480</name>
</gene>
<keyword evidence="1" id="KW-0732">Signal</keyword>
<dbReference type="PATRIC" id="fig|253.9.peg.2404"/>
<reference evidence="3" key="2">
    <citation type="submission" date="2015-09" db="EMBL/GenBank/DDBJ databases">
        <title>Draft genome sequence of a multidrug-resistant Chryseobacterium indologenes isolate from Malaysia.</title>
        <authorList>
            <person name="Yu C.Y."/>
            <person name="Ang G.Y."/>
            <person name="Chan K.-G."/>
        </authorList>
    </citation>
    <scope>NUCLEOTIDE SEQUENCE [LARGE SCALE GENOMIC DNA]</scope>
    <source>
        <strain evidence="3">CI_885</strain>
    </source>
</reference>
<dbReference type="RefSeq" id="WP_062697081.1">
    <property type="nucleotide sequence ID" value="NZ_LJOD01000002.1"/>
</dbReference>
<dbReference type="EMBL" id="LJOD01000002">
    <property type="protein sequence ID" value="KPE52324.1"/>
    <property type="molecule type" value="Genomic_DNA"/>
</dbReference>
<accession>A0A0N0IXL3</accession>
<dbReference type="Proteomes" id="UP000037953">
    <property type="component" value="Unassembled WGS sequence"/>
</dbReference>
<feature type="chain" id="PRO_5005851922" evidence="1">
    <location>
        <begin position="19"/>
        <end position="144"/>
    </location>
</feature>
<organism evidence="2 3">
    <name type="scientific">Chryseobacterium indologenes</name>
    <name type="common">Flavobacterium indologenes</name>
    <dbReference type="NCBI Taxonomy" id="253"/>
    <lineage>
        <taxon>Bacteria</taxon>
        <taxon>Pseudomonadati</taxon>
        <taxon>Bacteroidota</taxon>
        <taxon>Flavobacteriia</taxon>
        <taxon>Flavobacteriales</taxon>
        <taxon>Weeksellaceae</taxon>
        <taxon>Chryseobacterium group</taxon>
        <taxon>Chryseobacterium</taxon>
    </lineage>
</organism>
<reference evidence="2 3" key="1">
    <citation type="journal article" date="2015" name="Genom Data">
        <title>Draft genome sequence of a multidrug-resistant Chryseobacterium indologenes isolate from Malaysia.</title>
        <authorList>
            <person name="Yu C.Y."/>
            <person name="Ang G.Y."/>
            <person name="Cheng H.J."/>
            <person name="Cheong Y.M."/>
            <person name="Yin W.F."/>
            <person name="Chan K.G."/>
        </authorList>
    </citation>
    <scope>NUCLEOTIDE SEQUENCE [LARGE SCALE GENOMIC DNA]</scope>
    <source>
        <strain evidence="2 3">CI_885</strain>
    </source>
</reference>
<evidence type="ECO:0000256" key="1">
    <source>
        <dbReference type="SAM" id="SignalP"/>
    </source>
</evidence>